<protein>
    <recommendedName>
        <fullName evidence="3">Serine protease</fullName>
    </recommendedName>
</protein>
<comment type="caution">
    <text evidence="1">The sequence shown here is derived from an EMBL/GenBank/DDBJ whole genome shotgun (WGS) entry which is preliminary data.</text>
</comment>
<dbReference type="Proteomes" id="UP001430804">
    <property type="component" value="Unassembled WGS sequence"/>
</dbReference>
<evidence type="ECO:0000313" key="2">
    <source>
        <dbReference type="Proteomes" id="UP001430804"/>
    </source>
</evidence>
<sequence length="248" mass="27094">MNSILLPSVKSLYIQLLFEDTILSTGTAFSVQTSQGAMLITNRHNLTGRDQNTDRCLHNMGGLPTHVRIHHHATGALGTWIEKTEALYKDGVRRWLEHPALGSRADVVALPLVETDGVDLHPYDLYNEGCDFVVGPADPVSVIGFPFGLTAHGKFPIWATGFIATEPIFDYEDLPVFLVDCRSRKGQSGSPVIAQRNSGTVTRPSGAVVTFGGPVSQFLGIYSGRINNESDLGFVWKTRAIQEIIAFN</sequence>
<organism evidence="1 2">
    <name type="scientific">Pseudohoeflea coraliihabitans</name>
    <dbReference type="NCBI Taxonomy" id="2860393"/>
    <lineage>
        <taxon>Bacteria</taxon>
        <taxon>Pseudomonadati</taxon>
        <taxon>Pseudomonadota</taxon>
        <taxon>Alphaproteobacteria</taxon>
        <taxon>Hyphomicrobiales</taxon>
        <taxon>Rhizobiaceae</taxon>
        <taxon>Pseudohoeflea</taxon>
    </lineage>
</organism>
<evidence type="ECO:0000313" key="1">
    <source>
        <dbReference type="EMBL" id="MBW3096499.1"/>
    </source>
</evidence>
<dbReference type="RefSeq" id="WP_219200207.1">
    <property type="nucleotide sequence ID" value="NZ_JAHWQX010000001.1"/>
</dbReference>
<reference evidence="1" key="1">
    <citation type="submission" date="2021-07" db="EMBL/GenBank/DDBJ databases">
        <title>Pseudohoeflea marina sp. nov. a polyhydroxyalcanoate-producing bacterium.</title>
        <authorList>
            <person name="Zheng W."/>
            <person name="Yu S."/>
            <person name="Huang Y."/>
        </authorList>
    </citation>
    <scope>NUCLEOTIDE SEQUENCE</scope>
    <source>
        <strain evidence="1">DP4N28-3</strain>
    </source>
</reference>
<evidence type="ECO:0008006" key="3">
    <source>
        <dbReference type="Google" id="ProtNLM"/>
    </source>
</evidence>
<proteinExistence type="predicted"/>
<gene>
    <name evidence="1" type="ORF">KY465_04330</name>
</gene>
<name>A0ABS6WKN5_9HYPH</name>
<keyword evidence="2" id="KW-1185">Reference proteome</keyword>
<accession>A0ABS6WKN5</accession>
<dbReference type="EMBL" id="JAHWQX010000001">
    <property type="protein sequence ID" value="MBW3096499.1"/>
    <property type="molecule type" value="Genomic_DNA"/>
</dbReference>